<sequence>MNQPPASAAMIGRDAEMAALMDSFAEARLSKPQAVVIGGEAGLGKTRLLREFLSAASQEALVVTGQCVDLGSLATPYAPLTGVLRSLVAQLGLDAVVDFAGPGRDALALLLPEVGAEPDGSPTANRVLEAVSTVLERASASRPAVVVIEDLHWADDATLAVLRFVLRAFNGGQFLLVMSYRSDEINRGHPLREFLAEAERGRFAKIIRLGRLDKDQVRLQVEAITGKDAGYELLENVYSRSEGIPFFVEELLGLDDCDASAELPDTLTELLLARYERMSDEVQYFLRVLAAGGVCVPHAQALAAYDRDVQEFEESARTAQRANLLGLDGGSYTFRHALVREAIHADLLPGERTRFHTRYAQALEAAGSGGLDSVEIAYHWHAANAQEKTFRASIAAVAEAERGYAYSTAARMGERALELWDSVAGAESVAGMHRYALMARTASAHNQAGNGERSLAMIRLAAAQPDAVGAGLARLLADQARYLGFNAQPGSADLLLRALSLVPRGSDDQLRATLLNHLAARCMLEARLEDAIQVSSEALELSTADGDRQQQSIAANLRGSSRAMAGDVEGWRQDLSVARELAEGNSDAMLRYRINYSDALNQLGLYDDSISIAEEGIRQARALGVERTTGAIMSSNAVEPLFSRGDWDKANEILERNLKLSPPSSFRAYLLRSKIWSTLWSGDTETAGLLFRQWQPLLRELARVEMQSRTPLAMMAAELAWRNGELAEAWQEASFVFSADFRRLPGYDLPLLAVAARILAALRSAGAAPDAEDETRLRAVMDADAPWPTQAAWAALFEAELGGGDGAGSDPAPWRHAAEKCQLLPANLRCYISMRLGQAEFISGNRKGAVAALQESIRDAERLGAGMVPALAREFAIRSGLNLDGQSARPNTNELTAREAQVLELVAEGLSNKDIGSRLFISPKTASVHVSAIMRKLNAGSRTEAAGRARTAPKRN</sequence>
<evidence type="ECO:0000313" key="5">
    <source>
        <dbReference type="Proteomes" id="UP000711614"/>
    </source>
</evidence>
<dbReference type="InterPro" id="IPR041664">
    <property type="entry name" value="AAA_16"/>
</dbReference>
<comment type="caution">
    <text evidence="4">The sequence shown here is derived from an EMBL/GenBank/DDBJ whole genome shotgun (WGS) entry which is preliminary data.</text>
</comment>
<dbReference type="Gene3D" id="1.10.10.10">
    <property type="entry name" value="Winged helix-like DNA-binding domain superfamily/Winged helix DNA-binding domain"/>
    <property type="match status" value="1"/>
</dbReference>
<dbReference type="Pfam" id="PF13191">
    <property type="entry name" value="AAA_16"/>
    <property type="match status" value="1"/>
</dbReference>
<evidence type="ECO:0000256" key="2">
    <source>
        <dbReference type="ARBA" id="ARBA00022840"/>
    </source>
</evidence>
<dbReference type="PROSITE" id="PS50043">
    <property type="entry name" value="HTH_LUXR_2"/>
    <property type="match status" value="1"/>
</dbReference>
<gene>
    <name evidence="4" type="ORF">JOF48_003729</name>
</gene>
<dbReference type="Gene3D" id="1.25.40.10">
    <property type="entry name" value="Tetratricopeptide repeat domain"/>
    <property type="match status" value="1"/>
</dbReference>
<protein>
    <submittedName>
        <fullName evidence="4">DNA-binding CsgD family transcriptional regulator/tetratricopeptide (TPR) repeat protein</fullName>
    </submittedName>
</protein>
<keyword evidence="4" id="KW-0238">DNA-binding</keyword>
<dbReference type="InterPro" id="IPR011990">
    <property type="entry name" value="TPR-like_helical_dom_sf"/>
</dbReference>
<dbReference type="SUPFAM" id="SSF48452">
    <property type="entry name" value="TPR-like"/>
    <property type="match status" value="1"/>
</dbReference>
<dbReference type="SUPFAM" id="SSF52540">
    <property type="entry name" value="P-loop containing nucleoside triphosphate hydrolases"/>
    <property type="match status" value="1"/>
</dbReference>
<dbReference type="CDD" id="cd06170">
    <property type="entry name" value="LuxR_C_like"/>
    <property type="match status" value="1"/>
</dbReference>
<dbReference type="PANTHER" id="PTHR16305:SF35">
    <property type="entry name" value="TRANSCRIPTIONAL ACTIVATOR DOMAIN"/>
    <property type="match status" value="1"/>
</dbReference>
<dbReference type="SUPFAM" id="SSF46894">
    <property type="entry name" value="C-terminal effector domain of the bipartite response regulators"/>
    <property type="match status" value="1"/>
</dbReference>
<dbReference type="PANTHER" id="PTHR16305">
    <property type="entry name" value="TESTICULAR SOLUBLE ADENYLYL CYCLASE"/>
    <property type="match status" value="1"/>
</dbReference>
<reference evidence="4 5" key="1">
    <citation type="submission" date="2021-03" db="EMBL/GenBank/DDBJ databases">
        <title>Sequencing the genomes of 1000 actinobacteria strains.</title>
        <authorList>
            <person name="Klenk H.-P."/>
        </authorList>
    </citation>
    <scope>NUCLEOTIDE SEQUENCE [LARGE SCALE GENOMIC DNA]</scope>
    <source>
        <strain evidence="4 5">DSM 16005</strain>
    </source>
</reference>
<dbReference type="InterPro" id="IPR000792">
    <property type="entry name" value="Tscrpt_reg_LuxR_C"/>
</dbReference>
<feature type="domain" description="HTH luxR-type" evidence="3">
    <location>
        <begin position="888"/>
        <end position="953"/>
    </location>
</feature>
<dbReference type="Proteomes" id="UP000711614">
    <property type="component" value="Unassembled WGS sequence"/>
</dbReference>
<evidence type="ECO:0000256" key="1">
    <source>
        <dbReference type="ARBA" id="ARBA00022741"/>
    </source>
</evidence>
<keyword evidence="5" id="KW-1185">Reference proteome</keyword>
<keyword evidence="2" id="KW-0067">ATP-binding</keyword>
<dbReference type="PRINTS" id="PR00038">
    <property type="entry name" value="HTHLUXR"/>
</dbReference>
<accession>A0ABS4Z2A0</accession>
<dbReference type="InterPro" id="IPR027417">
    <property type="entry name" value="P-loop_NTPase"/>
</dbReference>
<dbReference type="EMBL" id="JAGIOI010000001">
    <property type="protein sequence ID" value="MBP2414930.1"/>
    <property type="molecule type" value="Genomic_DNA"/>
</dbReference>
<dbReference type="InterPro" id="IPR016032">
    <property type="entry name" value="Sig_transdc_resp-reg_C-effctor"/>
</dbReference>
<dbReference type="RefSeq" id="WP_209683556.1">
    <property type="nucleotide sequence ID" value="NZ_JAGIOI010000001.1"/>
</dbReference>
<keyword evidence="1" id="KW-0547">Nucleotide-binding</keyword>
<dbReference type="SMART" id="SM00421">
    <property type="entry name" value="HTH_LUXR"/>
    <property type="match status" value="1"/>
</dbReference>
<name>A0ABS4Z2A0_9MICC</name>
<dbReference type="GO" id="GO:0003677">
    <property type="term" value="F:DNA binding"/>
    <property type="evidence" value="ECO:0007669"/>
    <property type="project" value="UniProtKB-KW"/>
</dbReference>
<evidence type="ECO:0000313" key="4">
    <source>
        <dbReference type="EMBL" id="MBP2414930.1"/>
    </source>
</evidence>
<dbReference type="Gene3D" id="3.40.50.300">
    <property type="entry name" value="P-loop containing nucleotide triphosphate hydrolases"/>
    <property type="match status" value="1"/>
</dbReference>
<dbReference type="InterPro" id="IPR036388">
    <property type="entry name" value="WH-like_DNA-bd_sf"/>
</dbReference>
<proteinExistence type="predicted"/>
<evidence type="ECO:0000259" key="3">
    <source>
        <dbReference type="PROSITE" id="PS50043"/>
    </source>
</evidence>
<organism evidence="4 5">
    <name type="scientific">Arthrobacter stackebrandtii</name>
    <dbReference type="NCBI Taxonomy" id="272161"/>
    <lineage>
        <taxon>Bacteria</taxon>
        <taxon>Bacillati</taxon>
        <taxon>Actinomycetota</taxon>
        <taxon>Actinomycetes</taxon>
        <taxon>Micrococcales</taxon>
        <taxon>Micrococcaceae</taxon>
        <taxon>Arthrobacter</taxon>
    </lineage>
</organism>
<dbReference type="Pfam" id="PF00196">
    <property type="entry name" value="GerE"/>
    <property type="match status" value="1"/>
</dbReference>